<organism evidence="4 5">
    <name type="scientific">Mycobacterium haemophilum</name>
    <dbReference type="NCBI Taxonomy" id="29311"/>
    <lineage>
        <taxon>Bacteria</taxon>
        <taxon>Bacillati</taxon>
        <taxon>Actinomycetota</taxon>
        <taxon>Actinomycetes</taxon>
        <taxon>Mycobacteriales</taxon>
        <taxon>Mycobacteriaceae</taxon>
        <taxon>Mycobacterium</taxon>
    </lineage>
</organism>
<evidence type="ECO:0000259" key="3">
    <source>
        <dbReference type="Pfam" id="PF12484"/>
    </source>
</evidence>
<dbReference type="PANTHER" id="PTHR46766:SF1">
    <property type="entry name" value="GLUTAMINE-RICH PROTEIN 2"/>
    <property type="match status" value="1"/>
</dbReference>
<evidence type="ECO:0000256" key="1">
    <source>
        <dbReference type="ARBA" id="ARBA00010652"/>
    </source>
</evidence>
<evidence type="ECO:0000259" key="2">
    <source>
        <dbReference type="Pfam" id="PF00823"/>
    </source>
</evidence>
<evidence type="ECO:0000313" key="4">
    <source>
        <dbReference type="EMBL" id="KLO37747.1"/>
    </source>
</evidence>
<dbReference type="GO" id="GO:0052572">
    <property type="term" value="P:response to host immune response"/>
    <property type="evidence" value="ECO:0007669"/>
    <property type="project" value="TreeGrafter"/>
</dbReference>
<dbReference type="InterPro" id="IPR038332">
    <property type="entry name" value="PPE_sf"/>
</dbReference>
<dbReference type="PATRIC" id="fig|29311.18.peg.4404"/>
<dbReference type="SUPFAM" id="SSF140459">
    <property type="entry name" value="PE/PPE dimer-like"/>
    <property type="match status" value="1"/>
</dbReference>
<dbReference type="Pfam" id="PF00823">
    <property type="entry name" value="PPE"/>
    <property type="match status" value="1"/>
</dbReference>
<dbReference type="Proteomes" id="UP000036334">
    <property type="component" value="Unassembled WGS sequence"/>
</dbReference>
<dbReference type="FunFam" id="1.20.1260.20:FF:000001">
    <property type="entry name" value="PPE family protein PPE41"/>
    <property type="match status" value="1"/>
</dbReference>
<proteinExistence type="inferred from homology"/>
<comment type="caution">
    <text evidence="4">The sequence shown here is derived from an EMBL/GenBank/DDBJ whole genome shotgun (WGS) entry which is preliminary data.</text>
</comment>
<dbReference type="Pfam" id="PF12484">
    <property type="entry name" value="PPE-SVP"/>
    <property type="match status" value="1"/>
</dbReference>
<sequence>MDFGALPPEVNSAKMYSGPGAGPMLAAAAAWDSLAADLYSVASSIQSIISELTLGLWLGASSASMAAAAMRYVAWLNVTAAQAKQTDIQIATAAGAYETAFRMTVPPQDVEANRTLVRVLTETNIAGENAPLIADAEAAYDEMWDRDVTAMYGYANAAAAAVAATTPFEAPPEIVNETGLGQQAIGITMGMRNVLSMLSDNGGMVDSVLSMADTASSMLAGVLPAAPAAVEDTVLAVGDEAAALAQAVGGALGRAAGVVGVGGPELSAGLGRAMSVGSLSVPPSWDAANQAVAPAVRGLPVTGLGHAANSGPAPLMGGLPVGQLAHGAAGSGVSSALRTPPRAFVMPSTPAAG</sequence>
<gene>
    <name evidence="4" type="ORF">ABH38_07235</name>
</gene>
<feature type="domain" description="PPE family C-terminal" evidence="3">
    <location>
        <begin position="267"/>
        <end position="348"/>
    </location>
</feature>
<dbReference type="STRING" id="1202450.B586_07625"/>
<accession>A0A0I9VFJ5</accession>
<evidence type="ECO:0000313" key="5">
    <source>
        <dbReference type="Proteomes" id="UP000036334"/>
    </source>
</evidence>
<feature type="domain" description="PPE" evidence="2">
    <location>
        <begin position="2"/>
        <end position="165"/>
    </location>
</feature>
<dbReference type="EMBL" id="LDPR01000004">
    <property type="protein sequence ID" value="KLO37747.1"/>
    <property type="molecule type" value="Genomic_DNA"/>
</dbReference>
<evidence type="ECO:0008006" key="6">
    <source>
        <dbReference type="Google" id="ProtNLM"/>
    </source>
</evidence>
<name>A0A0I9VFJ5_9MYCO</name>
<keyword evidence="5" id="KW-1185">Reference proteome</keyword>
<dbReference type="AlphaFoldDB" id="A0A0I9VFJ5"/>
<dbReference type="InterPro" id="IPR022171">
    <property type="entry name" value="PPE_C"/>
</dbReference>
<dbReference type="Gene3D" id="1.20.1260.20">
    <property type="entry name" value="PPE superfamily"/>
    <property type="match status" value="1"/>
</dbReference>
<protein>
    <recommendedName>
        <fullName evidence="6">PPE family domain-containing protein</fullName>
    </recommendedName>
</protein>
<comment type="similarity">
    <text evidence="1">Belongs to the mycobacterial PPE family.</text>
</comment>
<reference evidence="4 5" key="1">
    <citation type="submission" date="2015-05" db="EMBL/GenBank/DDBJ databases">
        <title>Genome sequence of Mycobacterium haemophilum.</title>
        <authorList>
            <person name="Greninger A.L."/>
            <person name="Cunningham G."/>
            <person name="Miller S."/>
        </authorList>
    </citation>
    <scope>NUCLEOTIDE SEQUENCE [LARGE SCALE GENOMIC DNA]</scope>
    <source>
        <strain evidence="5">UC1</strain>
    </source>
</reference>
<dbReference type="InterPro" id="IPR000030">
    <property type="entry name" value="PPE_dom"/>
</dbReference>
<dbReference type="PANTHER" id="PTHR46766">
    <property type="entry name" value="GLUTAMINE-RICH PROTEIN 2"/>
    <property type="match status" value="1"/>
</dbReference>